<gene>
    <name evidence="8" type="primary">SPCC757.13_1</name>
    <name evidence="8" type="ORF">LOC62_03G004196</name>
</gene>
<feature type="transmembrane region" description="Helical" evidence="7">
    <location>
        <begin position="325"/>
        <end position="349"/>
    </location>
</feature>
<feature type="transmembrane region" description="Helical" evidence="7">
    <location>
        <begin position="385"/>
        <end position="404"/>
    </location>
</feature>
<dbReference type="Pfam" id="PF07690">
    <property type="entry name" value="MFS_1"/>
    <property type="match status" value="1"/>
</dbReference>
<comment type="subcellular location">
    <subcellularLocation>
        <location evidence="1">Membrane</location>
        <topology evidence="1">Multi-pass membrane protein</topology>
    </subcellularLocation>
</comment>
<feature type="transmembrane region" description="Helical" evidence="7">
    <location>
        <begin position="416"/>
        <end position="436"/>
    </location>
</feature>
<keyword evidence="9" id="KW-1185">Reference proteome</keyword>
<evidence type="ECO:0000256" key="2">
    <source>
        <dbReference type="ARBA" id="ARBA00022448"/>
    </source>
</evidence>
<evidence type="ECO:0000256" key="4">
    <source>
        <dbReference type="ARBA" id="ARBA00022989"/>
    </source>
</evidence>
<dbReference type="PANTHER" id="PTHR43791">
    <property type="entry name" value="PERMEASE-RELATED"/>
    <property type="match status" value="1"/>
</dbReference>
<dbReference type="SUPFAM" id="SSF103473">
    <property type="entry name" value="MFS general substrate transporter"/>
    <property type="match status" value="1"/>
</dbReference>
<proteinExistence type="predicted"/>
<accession>A0AAF0Y794</accession>
<dbReference type="GO" id="GO:0016020">
    <property type="term" value="C:membrane"/>
    <property type="evidence" value="ECO:0007669"/>
    <property type="project" value="UniProtKB-SubCell"/>
</dbReference>
<keyword evidence="5 7" id="KW-0472">Membrane</keyword>
<dbReference type="Gene3D" id="1.20.1250.20">
    <property type="entry name" value="MFS general substrate transporter like domains"/>
    <property type="match status" value="2"/>
</dbReference>
<dbReference type="InterPro" id="IPR011701">
    <property type="entry name" value="MFS"/>
</dbReference>
<keyword evidence="3 7" id="KW-0812">Transmembrane</keyword>
<evidence type="ECO:0000256" key="5">
    <source>
        <dbReference type="ARBA" id="ARBA00023136"/>
    </source>
</evidence>
<evidence type="ECO:0000256" key="7">
    <source>
        <dbReference type="SAM" id="Phobius"/>
    </source>
</evidence>
<evidence type="ECO:0000256" key="3">
    <source>
        <dbReference type="ARBA" id="ARBA00022692"/>
    </source>
</evidence>
<feature type="transmembrane region" description="Helical" evidence="7">
    <location>
        <begin position="289"/>
        <end position="313"/>
    </location>
</feature>
<evidence type="ECO:0000256" key="6">
    <source>
        <dbReference type="SAM" id="MobiDB-lite"/>
    </source>
</evidence>
<evidence type="ECO:0000313" key="8">
    <source>
        <dbReference type="EMBL" id="WOO80672.1"/>
    </source>
</evidence>
<keyword evidence="4 7" id="KW-1133">Transmembrane helix</keyword>
<dbReference type="GO" id="GO:0022857">
    <property type="term" value="F:transmembrane transporter activity"/>
    <property type="evidence" value="ECO:0007669"/>
    <property type="project" value="InterPro"/>
</dbReference>
<dbReference type="RefSeq" id="XP_062626704.1">
    <property type="nucleotide sequence ID" value="XM_062770720.1"/>
</dbReference>
<feature type="transmembrane region" description="Helical" evidence="7">
    <location>
        <begin position="154"/>
        <end position="177"/>
    </location>
</feature>
<organism evidence="8 9">
    <name type="scientific">Vanrija pseudolonga</name>
    <dbReference type="NCBI Taxonomy" id="143232"/>
    <lineage>
        <taxon>Eukaryota</taxon>
        <taxon>Fungi</taxon>
        <taxon>Dikarya</taxon>
        <taxon>Basidiomycota</taxon>
        <taxon>Agaricomycotina</taxon>
        <taxon>Tremellomycetes</taxon>
        <taxon>Trichosporonales</taxon>
        <taxon>Trichosporonaceae</taxon>
        <taxon>Vanrija</taxon>
    </lineage>
</organism>
<keyword evidence="2" id="KW-0813">Transport</keyword>
<feature type="transmembrane region" description="Helical" evidence="7">
    <location>
        <begin position="189"/>
        <end position="207"/>
    </location>
</feature>
<dbReference type="GeneID" id="87807435"/>
<dbReference type="EMBL" id="CP086716">
    <property type="protein sequence ID" value="WOO80672.1"/>
    <property type="molecule type" value="Genomic_DNA"/>
</dbReference>
<feature type="transmembrane region" description="Helical" evidence="7">
    <location>
        <begin position="126"/>
        <end position="148"/>
    </location>
</feature>
<sequence length="512" mass="58285">MTRRHSSSATSKEEAAVGDKEVVDVRSPHSIEAETVVDDVPVYSDAEYARVRRKADFILLPMLMFTYGIQYMDKTSLTQGVIFGLREDTKITNQEYANLTTLFYMAYAVAQFPFTWVMQRFPIGKALSVFVILWGACVMCLGACNNYAQLAAVRVLVGAFEAVVIPGFVILTSSWYLRKEQTFRQCLYYSQNQVWGIVASVAVYFMAKAAAKAGGIAGWRVIQFFMGGLTIVCGIFDLLLIGTPDEVWWLKKDEKRIAKARIATNATGGAEVASWRWEQVRECFRDPQYYFCILFNFLVMIPNGAFITFNTLIMKSFDFSSFDVIIYSMPSQAIAIFFVIVPGLCVQYYPKTRFPWALFVTALATAVFLFTGLCPEDTPKWTKWGVYIFSLPFATAMFLIWPLMSINVAGRTKKTWLTASSLIAYSAGNILGSQIFRDPPRYVRGLIGVSIAMILYMILFVVWWIYYIRENRRRDRVVAGLGLTPEQQEDERRKAGEQDMTDVQNIHFRYLC</sequence>
<name>A0AAF0Y794_9TREE</name>
<dbReference type="Proteomes" id="UP000827549">
    <property type="component" value="Chromosome 3"/>
</dbReference>
<feature type="region of interest" description="Disordered" evidence="6">
    <location>
        <begin position="1"/>
        <end position="21"/>
    </location>
</feature>
<feature type="compositionally biased region" description="Basic and acidic residues" evidence="6">
    <location>
        <begin position="11"/>
        <end position="21"/>
    </location>
</feature>
<feature type="transmembrane region" description="Helical" evidence="7">
    <location>
        <begin position="442"/>
        <end position="466"/>
    </location>
</feature>
<dbReference type="PANTHER" id="PTHR43791:SF7">
    <property type="entry name" value="MAJOR FACILITATOR SUPERFAMILY (MFS) PROFILE DOMAIN-CONTAINING PROTEIN"/>
    <property type="match status" value="1"/>
</dbReference>
<dbReference type="AlphaFoldDB" id="A0AAF0Y794"/>
<reference evidence="8" key="1">
    <citation type="submission" date="2023-10" db="EMBL/GenBank/DDBJ databases">
        <authorList>
            <person name="Noh H."/>
        </authorList>
    </citation>
    <scope>NUCLEOTIDE SEQUENCE</scope>
    <source>
        <strain evidence="8">DUCC4014</strain>
    </source>
</reference>
<evidence type="ECO:0000256" key="1">
    <source>
        <dbReference type="ARBA" id="ARBA00004141"/>
    </source>
</evidence>
<feature type="transmembrane region" description="Helical" evidence="7">
    <location>
        <begin position="356"/>
        <end position="373"/>
    </location>
</feature>
<evidence type="ECO:0000313" key="9">
    <source>
        <dbReference type="Proteomes" id="UP000827549"/>
    </source>
</evidence>
<dbReference type="InterPro" id="IPR036259">
    <property type="entry name" value="MFS_trans_sf"/>
</dbReference>
<feature type="transmembrane region" description="Helical" evidence="7">
    <location>
        <begin position="219"/>
        <end position="242"/>
    </location>
</feature>
<protein>
    <submittedName>
        <fullName evidence="8">Purtative transporter</fullName>
    </submittedName>
</protein>